<keyword evidence="10" id="KW-1015">Disulfide bond</keyword>
<dbReference type="InterPro" id="IPR003780">
    <property type="entry name" value="COX15/CtaA_fam"/>
</dbReference>
<dbReference type="GO" id="GO:0046872">
    <property type="term" value="F:metal ion binding"/>
    <property type="evidence" value="ECO:0007669"/>
    <property type="project" value="UniProtKB-KW"/>
</dbReference>
<keyword evidence="2" id="KW-1003">Cell membrane</keyword>
<evidence type="ECO:0000313" key="14">
    <source>
        <dbReference type="Proteomes" id="UP000419743"/>
    </source>
</evidence>
<keyword evidence="8" id="KW-0350">Heme biosynthesis</keyword>
<reference evidence="13 14" key="1">
    <citation type="submission" date="2019-11" db="EMBL/GenBank/DDBJ databases">
        <authorList>
            <person name="Criscuolo A."/>
        </authorList>
    </citation>
    <scope>NUCLEOTIDE SEQUENCE [LARGE SCALE GENOMIC DNA]</scope>
    <source>
        <strain evidence="13">CIP111667</strain>
    </source>
</reference>
<feature type="transmembrane region" description="Helical" evidence="12">
    <location>
        <begin position="71"/>
        <end position="88"/>
    </location>
</feature>
<organism evidence="13 14">
    <name type="scientific">Occultella aeris</name>
    <dbReference type="NCBI Taxonomy" id="2761496"/>
    <lineage>
        <taxon>Bacteria</taxon>
        <taxon>Bacillati</taxon>
        <taxon>Actinomycetota</taxon>
        <taxon>Actinomycetes</taxon>
        <taxon>Micrococcales</taxon>
        <taxon>Ruaniaceae</taxon>
        <taxon>Occultella</taxon>
    </lineage>
</organism>
<evidence type="ECO:0000256" key="8">
    <source>
        <dbReference type="ARBA" id="ARBA00023133"/>
    </source>
</evidence>
<keyword evidence="4" id="KW-0479">Metal-binding</keyword>
<protein>
    <submittedName>
        <fullName evidence="13">Heme A synthase</fullName>
        <ecNumber evidence="13">1.3.-.-</ecNumber>
    </submittedName>
</protein>
<dbReference type="GO" id="GO:0006784">
    <property type="term" value="P:heme A biosynthetic process"/>
    <property type="evidence" value="ECO:0007669"/>
    <property type="project" value="InterPro"/>
</dbReference>
<keyword evidence="9 12" id="KW-0472">Membrane</keyword>
<name>A0A7M4DR70_9MICO</name>
<proteinExistence type="predicted"/>
<gene>
    <name evidence="13" type="primary">ctaA</name>
    <name evidence="13" type="ORF">HALOF300_04662</name>
</gene>
<dbReference type="RefSeq" id="WP_156743250.1">
    <property type="nucleotide sequence ID" value="NZ_CACRYJ010000066.1"/>
</dbReference>
<keyword evidence="5 12" id="KW-1133">Transmembrane helix</keyword>
<evidence type="ECO:0000256" key="12">
    <source>
        <dbReference type="SAM" id="Phobius"/>
    </source>
</evidence>
<evidence type="ECO:0000256" key="5">
    <source>
        <dbReference type="ARBA" id="ARBA00022989"/>
    </source>
</evidence>
<sequence length="334" mass="34540">MSPVTHTKLTGAAIVANLIGQILIIGTGGAVRLTGSGLGCSTWPQCEPGQFAPVFHEAATYHPFVEFGNRTMSGVLVAISAAVVLLVFTQERAGVTPVRDRGFRRLALVPLIGVLVQAVVGGITVLIELHPVIVGSHFLLSAALVWVSTVLLLRWREGDGAPVSVVAPAVRVLGRVLAVLAGLVVVLGVVVTGAGPHSGDDEVGYRFAVDPLLVTRLHSGTVWVFVSVLALLLVALYRARPQADLPDGAAALVTARRRGWVLVAVTALQGGIGYYQYFNGLPELAVGMHLVGSALLIVATTVAVFGLRVRSAHPGGVGGPEPAQAGGAGRLQGQ</sequence>
<comment type="caution">
    <text evidence="13">The sequence shown here is derived from an EMBL/GenBank/DDBJ whole genome shotgun (WGS) entry which is preliminary data.</text>
</comment>
<dbReference type="PANTHER" id="PTHR35457">
    <property type="entry name" value="HEME A SYNTHASE"/>
    <property type="match status" value="1"/>
</dbReference>
<feature type="transmembrane region" description="Helical" evidence="12">
    <location>
        <begin position="108"/>
        <end position="127"/>
    </location>
</feature>
<evidence type="ECO:0000256" key="9">
    <source>
        <dbReference type="ARBA" id="ARBA00023136"/>
    </source>
</evidence>
<feature type="transmembrane region" description="Helical" evidence="12">
    <location>
        <begin position="284"/>
        <end position="307"/>
    </location>
</feature>
<evidence type="ECO:0000256" key="2">
    <source>
        <dbReference type="ARBA" id="ARBA00022475"/>
    </source>
</evidence>
<keyword evidence="3 12" id="KW-0812">Transmembrane</keyword>
<evidence type="ECO:0000256" key="1">
    <source>
        <dbReference type="ARBA" id="ARBA00004141"/>
    </source>
</evidence>
<dbReference type="InterPro" id="IPR050450">
    <property type="entry name" value="COX15/CtaA_HemeA_synthase"/>
</dbReference>
<dbReference type="Pfam" id="PF02628">
    <property type="entry name" value="COX15-CtaA"/>
    <property type="match status" value="1"/>
</dbReference>
<evidence type="ECO:0000256" key="4">
    <source>
        <dbReference type="ARBA" id="ARBA00022723"/>
    </source>
</evidence>
<dbReference type="EMBL" id="CACRYJ010000066">
    <property type="protein sequence ID" value="VZO39964.1"/>
    <property type="molecule type" value="Genomic_DNA"/>
</dbReference>
<dbReference type="EC" id="1.3.-.-" evidence="13"/>
<dbReference type="GO" id="GO:0016020">
    <property type="term" value="C:membrane"/>
    <property type="evidence" value="ECO:0007669"/>
    <property type="project" value="UniProtKB-SubCell"/>
</dbReference>
<dbReference type="GO" id="GO:0016491">
    <property type="term" value="F:oxidoreductase activity"/>
    <property type="evidence" value="ECO:0007669"/>
    <property type="project" value="UniProtKB-KW"/>
</dbReference>
<comment type="pathway">
    <text evidence="11">Porphyrin-containing compound metabolism.</text>
</comment>
<evidence type="ECO:0000256" key="3">
    <source>
        <dbReference type="ARBA" id="ARBA00022692"/>
    </source>
</evidence>
<dbReference type="PANTHER" id="PTHR35457:SF1">
    <property type="entry name" value="HEME A SYNTHASE"/>
    <property type="match status" value="1"/>
</dbReference>
<dbReference type="AlphaFoldDB" id="A0A7M4DR70"/>
<accession>A0A7M4DR70</accession>
<keyword evidence="14" id="KW-1185">Reference proteome</keyword>
<feature type="transmembrane region" description="Helical" evidence="12">
    <location>
        <begin position="217"/>
        <end position="239"/>
    </location>
</feature>
<evidence type="ECO:0000256" key="10">
    <source>
        <dbReference type="ARBA" id="ARBA00023157"/>
    </source>
</evidence>
<feature type="transmembrane region" description="Helical" evidence="12">
    <location>
        <begin position="176"/>
        <end position="197"/>
    </location>
</feature>
<evidence type="ECO:0000313" key="13">
    <source>
        <dbReference type="EMBL" id="VZO39964.1"/>
    </source>
</evidence>
<feature type="transmembrane region" description="Helical" evidence="12">
    <location>
        <begin position="133"/>
        <end position="155"/>
    </location>
</feature>
<evidence type="ECO:0000256" key="7">
    <source>
        <dbReference type="ARBA" id="ARBA00023004"/>
    </source>
</evidence>
<feature type="transmembrane region" description="Helical" evidence="12">
    <location>
        <begin position="260"/>
        <end position="278"/>
    </location>
</feature>
<keyword evidence="7" id="KW-0408">Iron</keyword>
<evidence type="ECO:0000256" key="11">
    <source>
        <dbReference type="ARBA" id="ARBA00023444"/>
    </source>
</evidence>
<comment type="subcellular location">
    <subcellularLocation>
        <location evidence="1">Membrane</location>
        <topology evidence="1">Multi-pass membrane protein</topology>
    </subcellularLocation>
</comment>
<keyword evidence="6 13" id="KW-0560">Oxidoreductase</keyword>
<feature type="transmembrane region" description="Helical" evidence="12">
    <location>
        <begin position="12"/>
        <end position="31"/>
    </location>
</feature>
<evidence type="ECO:0000256" key="6">
    <source>
        <dbReference type="ARBA" id="ARBA00023002"/>
    </source>
</evidence>
<dbReference type="Proteomes" id="UP000419743">
    <property type="component" value="Unassembled WGS sequence"/>
</dbReference>